<comment type="caution">
    <text evidence="6">The sequence shown here is derived from an EMBL/GenBank/DDBJ whole genome shotgun (WGS) entry which is preliminary data.</text>
</comment>
<dbReference type="Pfam" id="PF01753">
    <property type="entry name" value="zf-MYND"/>
    <property type="match status" value="1"/>
</dbReference>
<dbReference type="PANTHER" id="PTHR13244">
    <property type="entry name" value="ZINC FINGER MYND DOMAIN CONTAINING PROTEIN 10"/>
    <property type="match status" value="1"/>
</dbReference>
<dbReference type="InterPro" id="IPR052298">
    <property type="entry name" value="ZMYND10"/>
</dbReference>
<organism evidence="6 7">
    <name type="scientific">Gymnopilus dilepis</name>
    <dbReference type="NCBI Taxonomy" id="231916"/>
    <lineage>
        <taxon>Eukaryota</taxon>
        <taxon>Fungi</taxon>
        <taxon>Dikarya</taxon>
        <taxon>Basidiomycota</taxon>
        <taxon>Agaricomycotina</taxon>
        <taxon>Agaricomycetes</taxon>
        <taxon>Agaricomycetidae</taxon>
        <taxon>Agaricales</taxon>
        <taxon>Agaricineae</taxon>
        <taxon>Hymenogastraceae</taxon>
        <taxon>Gymnopilus</taxon>
    </lineage>
</organism>
<dbReference type="AlphaFoldDB" id="A0A409Y4R1"/>
<keyword evidence="7" id="KW-1185">Reference proteome</keyword>
<evidence type="ECO:0000256" key="1">
    <source>
        <dbReference type="ARBA" id="ARBA00022723"/>
    </source>
</evidence>
<dbReference type="GO" id="GO:0008270">
    <property type="term" value="F:zinc ion binding"/>
    <property type="evidence" value="ECO:0007669"/>
    <property type="project" value="UniProtKB-KW"/>
</dbReference>
<dbReference type="OrthoDB" id="341421at2759"/>
<keyword evidence="1" id="KW-0479">Metal-binding</keyword>
<dbReference type="PROSITE" id="PS50865">
    <property type="entry name" value="ZF_MYND_2"/>
    <property type="match status" value="1"/>
</dbReference>
<dbReference type="InterPro" id="IPR002893">
    <property type="entry name" value="Znf_MYND"/>
</dbReference>
<proteinExistence type="predicted"/>
<name>A0A409Y4R1_9AGAR</name>
<gene>
    <name evidence="6" type="ORF">CVT26_003062</name>
</gene>
<evidence type="ECO:0000256" key="3">
    <source>
        <dbReference type="ARBA" id="ARBA00022833"/>
    </source>
</evidence>
<evidence type="ECO:0000256" key="4">
    <source>
        <dbReference type="PROSITE-ProRule" id="PRU00134"/>
    </source>
</evidence>
<dbReference type="SUPFAM" id="SSF144232">
    <property type="entry name" value="HIT/MYND zinc finger-like"/>
    <property type="match status" value="1"/>
</dbReference>
<keyword evidence="3" id="KW-0862">Zinc</keyword>
<dbReference type="PANTHER" id="PTHR13244:SF7">
    <property type="entry name" value="ZINC FINGER MYND DOMAIN-CONTAINING PROTEIN 10"/>
    <property type="match status" value="1"/>
</dbReference>
<evidence type="ECO:0000259" key="5">
    <source>
        <dbReference type="PROSITE" id="PS50865"/>
    </source>
</evidence>
<evidence type="ECO:0000256" key="2">
    <source>
        <dbReference type="ARBA" id="ARBA00022771"/>
    </source>
</evidence>
<protein>
    <recommendedName>
        <fullName evidence="5">MYND-type domain-containing protein</fullName>
    </recommendedName>
</protein>
<evidence type="ECO:0000313" key="6">
    <source>
        <dbReference type="EMBL" id="PPQ98000.1"/>
    </source>
</evidence>
<dbReference type="PROSITE" id="PS01360">
    <property type="entry name" value="ZF_MYND_1"/>
    <property type="match status" value="1"/>
</dbReference>
<dbReference type="STRING" id="231916.A0A409Y4R1"/>
<keyword evidence="2 4" id="KW-0863">Zinc-finger</keyword>
<evidence type="ECO:0000313" key="7">
    <source>
        <dbReference type="Proteomes" id="UP000284706"/>
    </source>
</evidence>
<dbReference type="Gene3D" id="6.10.140.2220">
    <property type="match status" value="1"/>
</dbReference>
<accession>A0A409Y4R1</accession>
<reference evidence="6 7" key="1">
    <citation type="journal article" date="2018" name="Evol. Lett.">
        <title>Horizontal gene cluster transfer increased hallucinogenic mushroom diversity.</title>
        <authorList>
            <person name="Reynolds H.T."/>
            <person name="Vijayakumar V."/>
            <person name="Gluck-Thaler E."/>
            <person name="Korotkin H.B."/>
            <person name="Matheny P.B."/>
            <person name="Slot J.C."/>
        </authorList>
    </citation>
    <scope>NUCLEOTIDE SEQUENCE [LARGE SCALE GENOMIC DNA]</scope>
    <source>
        <strain evidence="6 7">SRW20</strain>
    </source>
</reference>
<dbReference type="EMBL" id="NHYE01001153">
    <property type="protein sequence ID" value="PPQ98000.1"/>
    <property type="molecule type" value="Genomic_DNA"/>
</dbReference>
<sequence>MTLPSEISRDDLLILLASMGVVLPKDTKMPVEELNKRLGQALDTSQAFADLIPKPPVDPMALRTWPKGESSYKATARGNMTETLTGAMACPKKGGLADKEDTFKEMRKSIWTLGCAHDEGVRDVFLRGHDKKWSLYVRILGVYELEDKTPFYYVMYKELLATSTTALERLEEEMQTDVTVAYNEIGDLERQMLLRLFQQNSKRLLPKHPEDQKKKKWKTTGLQQTFVLPIGPIGMQRLGGHLTDPGCEVCGKKTSSRCLQCLAVVYCGKGEKWLSPMDDRVRDPRSATPFNSNHSLHAHRTMLPNEISRDDVLILLASMGVVLPKDTKMPLEELNKRLQQALDTAQAYADLITKPPVDPLALPLWPDGKSLYKATLRGNITEHATGQMARPNKGGQSAKEDTFKEMRQSVLTMACAHDEGVREIFFRDADRKWTLYVRVMDAYELDSETPLLYLMYRELVATPTMSLEKLEEDMHFDGALAYNEISDLERRALLRLFQQNGKRLHPKHLEDPQKKKLKATIGLHQTFILPLGPIGMQNLGGTLTDPGCEVCGKKTASRCMQCLSVMYCGKECQKTDWPSHKEACKSLKGGRWHNITLSPAPLPYLSMTNRLDPQIGRNKSKVDGPPADIHGGKIFLAKFQVSMSGNLHPGDMLVYDRQRSFTLFWKRTSDPILFDEATRMIGSSLKFYRWIKHTGGYDYEICIDRPPIQVPVW</sequence>
<feature type="domain" description="MYND-type" evidence="5">
    <location>
        <begin position="548"/>
        <end position="584"/>
    </location>
</feature>
<dbReference type="InParanoid" id="A0A409Y4R1"/>
<dbReference type="GO" id="GO:0005737">
    <property type="term" value="C:cytoplasm"/>
    <property type="evidence" value="ECO:0007669"/>
    <property type="project" value="TreeGrafter"/>
</dbReference>
<dbReference type="Proteomes" id="UP000284706">
    <property type="component" value="Unassembled WGS sequence"/>
</dbReference>